<comment type="caution">
    <text evidence="2">The sequence shown here is derived from an EMBL/GenBank/DDBJ whole genome shotgun (WGS) entry which is preliminary data.</text>
</comment>
<reference evidence="2" key="1">
    <citation type="journal article" date="2021" name="Front. Microbiol.">
        <title>Comprehensive Comparative Genomics and Phenotyping of Methylobacterium Species.</title>
        <authorList>
            <person name="Alessa O."/>
            <person name="Ogura Y."/>
            <person name="Fujitani Y."/>
            <person name="Takami H."/>
            <person name="Hayashi T."/>
            <person name="Sahin N."/>
            <person name="Tani A."/>
        </authorList>
    </citation>
    <scope>NUCLEOTIDE SEQUENCE</scope>
    <source>
        <strain evidence="2">KCTC 52305</strain>
    </source>
</reference>
<name>A0ABQ4R1Q8_9HYPH</name>
<dbReference type="Pfam" id="PF13524">
    <property type="entry name" value="Glyco_trans_1_2"/>
    <property type="match status" value="1"/>
</dbReference>
<evidence type="ECO:0000313" key="3">
    <source>
        <dbReference type="Proteomes" id="UP001055167"/>
    </source>
</evidence>
<keyword evidence="3" id="KW-1185">Reference proteome</keyword>
<proteinExistence type="predicted"/>
<dbReference type="RefSeq" id="WP_238313782.1">
    <property type="nucleotide sequence ID" value="NZ_BPQH01000014.1"/>
</dbReference>
<sequence length="350" mass="38057">MAERPLSVLVTGTVEDRLNSNTAIRRYIARGLRDLGPQVAVREVGYGALIASPGIGPVDVVVAVGGVAVDASNLTALRRIADGAGAALAFWVHDDPYEFDYSFRLRGIADLVFNTDRWSTAHYGDTPAVHLPLAGCLDTHFRPIDPAEPRDLTVFFCGYAYGNRIDFLRESTGVLRKCRTYVCGAEWPRDIPFARNERMTPDMFADTAARALFTLNIGRDLSIANARFSLSPSTPGPRTFEVALMGSAQLFLAEGLEILDYFEPDREIVLIDGPADLKRWIERAQDDPASIVAIARRAQERALSEHCYVHRAEAAVAHLVARGLVRAPAGTDADLVPLGPAGFVPAIAAE</sequence>
<accession>A0ABQ4R1Q8</accession>
<dbReference type="Proteomes" id="UP001055167">
    <property type="component" value="Unassembled WGS sequence"/>
</dbReference>
<organism evidence="2 3">
    <name type="scientific">Methylobacterium crusticola</name>
    <dbReference type="NCBI Taxonomy" id="1697972"/>
    <lineage>
        <taxon>Bacteria</taxon>
        <taxon>Pseudomonadati</taxon>
        <taxon>Pseudomonadota</taxon>
        <taxon>Alphaproteobacteria</taxon>
        <taxon>Hyphomicrobiales</taxon>
        <taxon>Methylobacteriaceae</taxon>
        <taxon>Methylobacterium</taxon>
    </lineage>
</organism>
<dbReference type="InterPro" id="IPR055259">
    <property type="entry name" value="YkvP/CgeB_Glyco_trans-like"/>
</dbReference>
<evidence type="ECO:0000313" key="2">
    <source>
        <dbReference type="EMBL" id="GJD51612.1"/>
    </source>
</evidence>
<reference evidence="2" key="2">
    <citation type="submission" date="2021-08" db="EMBL/GenBank/DDBJ databases">
        <authorList>
            <person name="Tani A."/>
            <person name="Ola A."/>
            <person name="Ogura Y."/>
            <person name="Katsura K."/>
            <person name="Hayashi T."/>
        </authorList>
    </citation>
    <scope>NUCLEOTIDE SEQUENCE</scope>
    <source>
        <strain evidence="2">KCTC 52305</strain>
    </source>
</reference>
<gene>
    <name evidence="2" type="ORF">OPKNFCMD_4367</name>
</gene>
<dbReference type="EMBL" id="BPQH01000014">
    <property type="protein sequence ID" value="GJD51612.1"/>
    <property type="molecule type" value="Genomic_DNA"/>
</dbReference>
<protein>
    <recommendedName>
        <fullName evidence="1">Spore protein YkvP/CgeB glycosyl transferase-like domain-containing protein</fullName>
    </recommendedName>
</protein>
<evidence type="ECO:0000259" key="1">
    <source>
        <dbReference type="Pfam" id="PF13524"/>
    </source>
</evidence>
<feature type="domain" description="Spore protein YkvP/CgeB glycosyl transferase-like" evidence="1">
    <location>
        <begin position="176"/>
        <end position="315"/>
    </location>
</feature>